<name>A0A255GMG2_9ACTN</name>
<dbReference type="Pfam" id="PF07398">
    <property type="entry name" value="MDMPI_C"/>
    <property type="match status" value="1"/>
</dbReference>
<feature type="domain" description="Mycothiol-dependent maleylpyruvate isomerase metal-binding" evidence="3">
    <location>
        <begin position="19"/>
        <end position="134"/>
    </location>
</feature>
<accession>A0A255GMG2</accession>
<evidence type="ECO:0000313" key="5">
    <source>
        <dbReference type="Proteomes" id="UP000216311"/>
    </source>
</evidence>
<keyword evidence="5" id="KW-1185">Reference proteome</keyword>
<dbReference type="PANTHER" id="PTHR40758:SF1">
    <property type="entry name" value="CONSERVED PROTEIN"/>
    <property type="match status" value="1"/>
</dbReference>
<protein>
    <recommendedName>
        <fullName evidence="6">Maleylpyruvate isomerase family mycothiol-dependent enzyme</fullName>
    </recommendedName>
</protein>
<evidence type="ECO:0000256" key="1">
    <source>
        <dbReference type="SAM" id="MobiDB-lite"/>
    </source>
</evidence>
<dbReference type="NCBIfam" id="TIGR03083">
    <property type="entry name" value="maleylpyruvate isomerase family mycothiol-dependent enzyme"/>
    <property type="match status" value="1"/>
</dbReference>
<dbReference type="EMBL" id="NMVQ01000047">
    <property type="protein sequence ID" value="OYO16582.1"/>
    <property type="molecule type" value="Genomic_DNA"/>
</dbReference>
<dbReference type="Proteomes" id="UP000216311">
    <property type="component" value="Unassembled WGS sequence"/>
</dbReference>
<dbReference type="GO" id="GO:0005886">
    <property type="term" value="C:plasma membrane"/>
    <property type="evidence" value="ECO:0007669"/>
    <property type="project" value="TreeGrafter"/>
</dbReference>
<dbReference type="Pfam" id="PF11716">
    <property type="entry name" value="MDMPI_N"/>
    <property type="match status" value="1"/>
</dbReference>
<evidence type="ECO:0008006" key="6">
    <source>
        <dbReference type="Google" id="ProtNLM"/>
    </source>
</evidence>
<dbReference type="AlphaFoldDB" id="A0A255GMG2"/>
<evidence type="ECO:0000259" key="3">
    <source>
        <dbReference type="Pfam" id="PF11716"/>
    </source>
</evidence>
<comment type="caution">
    <text evidence="4">The sequence shown here is derived from an EMBL/GenBank/DDBJ whole genome shotgun (WGS) entry which is preliminary data.</text>
</comment>
<evidence type="ECO:0000313" key="4">
    <source>
        <dbReference type="EMBL" id="OYO16582.1"/>
    </source>
</evidence>
<dbReference type="GO" id="GO:0046872">
    <property type="term" value="F:metal ion binding"/>
    <property type="evidence" value="ECO:0007669"/>
    <property type="project" value="InterPro"/>
</dbReference>
<sequence length="252" mass="27563">MATLIDWEELGDGIGRAGTVLRANATSAGLDAPVPTCPDWTVRDLVVHQGMVHRWATDVLLGRGMSDGSALTEAGRRATDLLDWFDDGWAELLSTLGGAPEELDVPFFLRTGDSPRVGWARRQCHETSIHAVDALAARLGRTPTAAETWLTPRLAADGIDELLTGFVPRRRTGLTNPEPLTVEFTASDSDRSWSLELGPEGTRTRTEPSPAAGVRLSAPAVELYLALWNRGDAVEDPQQFLPRWREVVRVEF</sequence>
<reference evidence="4 5" key="1">
    <citation type="submission" date="2017-07" db="EMBL/GenBank/DDBJ databases">
        <title>Draft whole genome sequences of clinical Proprionibacteriaceae strains.</title>
        <authorList>
            <person name="Bernier A.-M."/>
            <person name="Bernard K."/>
            <person name="Domingo M.-C."/>
        </authorList>
    </citation>
    <scope>NUCLEOTIDE SEQUENCE [LARGE SCALE GENOMIC DNA]</scope>
    <source>
        <strain evidence="4 5">NML 130396</strain>
    </source>
</reference>
<feature type="domain" description="MDMPI C-terminal" evidence="2">
    <location>
        <begin position="153"/>
        <end position="233"/>
    </location>
</feature>
<dbReference type="InterPro" id="IPR034660">
    <property type="entry name" value="DinB/YfiT-like"/>
</dbReference>
<dbReference type="OrthoDB" id="3671213at2"/>
<organism evidence="4 5">
    <name type="scientific">Enemella dayhoffiae</name>
    <dbReference type="NCBI Taxonomy" id="2016507"/>
    <lineage>
        <taxon>Bacteria</taxon>
        <taxon>Bacillati</taxon>
        <taxon>Actinomycetota</taxon>
        <taxon>Actinomycetes</taxon>
        <taxon>Propionibacteriales</taxon>
        <taxon>Propionibacteriaceae</taxon>
        <taxon>Enemella</taxon>
    </lineage>
</organism>
<dbReference type="PANTHER" id="PTHR40758">
    <property type="entry name" value="CONSERVED PROTEIN"/>
    <property type="match status" value="1"/>
</dbReference>
<dbReference type="InterPro" id="IPR024344">
    <property type="entry name" value="MDMPI_metal-binding"/>
</dbReference>
<dbReference type="InterPro" id="IPR017517">
    <property type="entry name" value="Maleyloyr_isom"/>
</dbReference>
<dbReference type="RefSeq" id="WP_094365469.1">
    <property type="nucleotide sequence ID" value="NZ_NMVQ01000047.1"/>
</dbReference>
<dbReference type="SUPFAM" id="SSF109854">
    <property type="entry name" value="DinB/YfiT-like putative metalloenzymes"/>
    <property type="match status" value="1"/>
</dbReference>
<evidence type="ECO:0000259" key="2">
    <source>
        <dbReference type="Pfam" id="PF07398"/>
    </source>
</evidence>
<proteinExistence type="predicted"/>
<dbReference type="InterPro" id="IPR010872">
    <property type="entry name" value="MDMPI_C-term_domain"/>
</dbReference>
<feature type="region of interest" description="Disordered" evidence="1">
    <location>
        <begin position="191"/>
        <end position="212"/>
    </location>
</feature>
<gene>
    <name evidence="4" type="ORF">CGZ93_17625</name>
</gene>